<proteinExistence type="predicted"/>
<dbReference type="HOGENOM" id="CLU_017617_1_0_10"/>
<evidence type="ECO:0000313" key="6">
    <source>
        <dbReference type="Proteomes" id="UP000005436"/>
    </source>
</evidence>
<keyword evidence="5" id="KW-0675">Receptor</keyword>
<dbReference type="Pfam" id="PF13715">
    <property type="entry name" value="CarbopepD_reg_2"/>
    <property type="match status" value="1"/>
</dbReference>
<feature type="domain" description="Outer membrane protein beta-barrel" evidence="4">
    <location>
        <begin position="376"/>
        <end position="775"/>
    </location>
</feature>
<reference evidence="6" key="1">
    <citation type="submission" date="2011-12" db="EMBL/GenBank/DDBJ databases">
        <title>Complete sequence of Tannerella forsythia ATCC 43037.</title>
        <authorList>
            <person name="Dewhirst F."/>
            <person name="Tanner A."/>
            <person name="Izard J."/>
            <person name="Brinkac L."/>
            <person name="Durkin A.S."/>
            <person name="Hostetler J."/>
            <person name="Shetty J."/>
            <person name="Torralba M."/>
            <person name="Gill S."/>
            <person name="Nelson K."/>
        </authorList>
    </citation>
    <scope>NUCLEOTIDE SEQUENCE [LARGE SCALE GENOMIC DNA]</scope>
    <source>
        <strain evidence="6">ATCC 43037 / JCM 10827 / CCUG 33226 / KCTC 5666 / FDC 338</strain>
    </source>
</reference>
<evidence type="ECO:0000256" key="1">
    <source>
        <dbReference type="ARBA" id="ARBA00004442"/>
    </source>
</evidence>
<evidence type="ECO:0000256" key="3">
    <source>
        <dbReference type="ARBA" id="ARBA00023237"/>
    </source>
</evidence>
<keyword evidence="6" id="KW-1185">Reference proteome</keyword>
<dbReference type="Pfam" id="PF14905">
    <property type="entry name" value="OMP_b-brl_3"/>
    <property type="match status" value="1"/>
</dbReference>
<dbReference type="InterPro" id="IPR041700">
    <property type="entry name" value="OMP_b-brl_3"/>
</dbReference>
<dbReference type="InterPro" id="IPR008969">
    <property type="entry name" value="CarboxyPept-like_regulatory"/>
</dbReference>
<dbReference type="EMBL" id="CP003191">
    <property type="protein sequence ID" value="AEW19884.1"/>
    <property type="molecule type" value="Genomic_DNA"/>
</dbReference>
<dbReference type="InterPro" id="IPR036942">
    <property type="entry name" value="Beta-barrel_TonB_sf"/>
</dbReference>
<comment type="subcellular location">
    <subcellularLocation>
        <location evidence="1">Cell outer membrane</location>
    </subcellularLocation>
</comment>
<dbReference type="Proteomes" id="UP000005436">
    <property type="component" value="Chromosome"/>
</dbReference>
<dbReference type="PANTHER" id="PTHR40980">
    <property type="entry name" value="PLUG DOMAIN-CONTAINING PROTEIN"/>
    <property type="match status" value="1"/>
</dbReference>
<keyword evidence="2" id="KW-0472">Membrane</keyword>
<name>G8UKN2_TANFA</name>
<dbReference type="PANTHER" id="PTHR40980:SF4">
    <property type="entry name" value="TONB-DEPENDENT RECEPTOR-LIKE BETA-BARREL DOMAIN-CONTAINING PROTEIN"/>
    <property type="match status" value="1"/>
</dbReference>
<dbReference type="eggNOG" id="COG4771">
    <property type="taxonomic scope" value="Bacteria"/>
</dbReference>
<evidence type="ECO:0000313" key="5">
    <source>
        <dbReference type="EMBL" id="AEW19884.1"/>
    </source>
</evidence>
<gene>
    <name evidence="5" type="ordered locus">BFO_1422</name>
</gene>
<protein>
    <submittedName>
        <fullName evidence="5">TonB-dependent receptor</fullName>
    </submittedName>
</protein>
<dbReference type="STRING" id="203275.BFO_1422"/>
<dbReference type="PATRIC" id="fig|203275.8.peg.1280"/>
<organism evidence="5 6">
    <name type="scientific">Tannerella forsythia (strain ATCC 43037 / JCM 10827 / CCUG 21028 A / KCTC 5666 / FDC 338)</name>
    <name type="common">Bacteroides forsythus</name>
    <dbReference type="NCBI Taxonomy" id="203275"/>
    <lineage>
        <taxon>Bacteria</taxon>
        <taxon>Pseudomonadati</taxon>
        <taxon>Bacteroidota</taxon>
        <taxon>Bacteroidia</taxon>
        <taxon>Bacteroidales</taxon>
        <taxon>Tannerellaceae</taxon>
        <taxon>Tannerella</taxon>
    </lineage>
</organism>
<dbReference type="KEGG" id="tfo:BFO_1422"/>
<keyword evidence="3" id="KW-0998">Cell outer membrane</keyword>
<dbReference type="GO" id="GO:0009279">
    <property type="term" value="C:cell outer membrane"/>
    <property type="evidence" value="ECO:0007669"/>
    <property type="project" value="UniProtKB-SubCell"/>
</dbReference>
<evidence type="ECO:0000256" key="2">
    <source>
        <dbReference type="ARBA" id="ARBA00023136"/>
    </source>
</evidence>
<dbReference type="SUPFAM" id="SSF49464">
    <property type="entry name" value="Carboxypeptidase regulatory domain-like"/>
    <property type="match status" value="1"/>
</dbReference>
<dbReference type="SUPFAM" id="SSF56935">
    <property type="entry name" value="Porins"/>
    <property type="match status" value="1"/>
</dbReference>
<sequence>MLVSALLLSVSFCIHSQHSLSGYVIKEKAKTPLEFATVVLYTADSALLKGGITNGKGIFQFDAVRDGHYTLEVRLIGYQTVRQPVNVCGADTDAGTIVLAETGIGLGEVTVTAATPPVLQKADRMIVRPEAYMLTAGKSAADVLRELPGVVAESGVGLSVVGKPAIVYINGKPADLTGTSVDRILKMLQAERIERVELITNPPARYEAAHSGAIIDIRLRRDESAGYNGTAALNSYLKTTGLVFTPSLSANYRIGKWNVYGNYGLDNGRYEQQFHDVNRYRTLAVPLEYTEHGIYRPSGMSHDGSIGIDWFPSNRHTIGFLAKAQRYDGGNTNRSTTDIRRLGSTQVDSSIISPLTMDITSNFFSLDMNHVWTWSKDASLTTDAVYSYADHRQEQQMKLNYIDAAGRELRPHNGRSHGVKQKTDVWMLKTDYERRLPADIRLETGAQLSHIKRDNDLTGFTLDASDTWIENTAQSNHFIYKEQIAALYINLSREWGERFSLSVGLRGEHTFQDGYQAVGDTGFTRRRWNLFPSASVQYTFGRGQSLSLSYARKVDRPSFSSLNPFRFYTSPNAYQEGNPSLDPSYSHNLQLNYRFRNYNLSLSYTHTDGMIVQEPSQNDATREQSYVYRNFGRSDFYSLSLNLPFRIYSRWSMNVNANGFCRSYRSRFMGDDFHKTFFYANARLSNRFDWGRGWRMQWNGFVVTPMWYLARRFKTRGSTDLAIEKSLWNNRSTLTITLNDPFRWNKSRSTLRYGNIDTESLVIPDYRSIRLDFTYRFGSDKVKRSRQRRTGAESINSRL</sequence>
<evidence type="ECO:0000259" key="4">
    <source>
        <dbReference type="Pfam" id="PF14905"/>
    </source>
</evidence>
<dbReference type="Gene3D" id="2.40.170.20">
    <property type="entry name" value="TonB-dependent receptor, beta-barrel domain"/>
    <property type="match status" value="1"/>
</dbReference>
<dbReference type="Gene3D" id="2.60.40.1120">
    <property type="entry name" value="Carboxypeptidase-like, regulatory domain"/>
    <property type="match status" value="1"/>
</dbReference>
<dbReference type="AlphaFoldDB" id="G8UKN2"/>
<accession>G8UKN2</accession>